<name>A0A392NP84_9FABA</name>
<protein>
    <submittedName>
        <fullName evidence="1">Uncharacterized protein</fullName>
    </submittedName>
</protein>
<dbReference type="EMBL" id="LXQA010044508">
    <property type="protein sequence ID" value="MCI00876.1"/>
    <property type="molecule type" value="Genomic_DNA"/>
</dbReference>
<proteinExistence type="predicted"/>
<organism evidence="1 2">
    <name type="scientific">Trifolium medium</name>
    <dbReference type="NCBI Taxonomy" id="97028"/>
    <lineage>
        <taxon>Eukaryota</taxon>
        <taxon>Viridiplantae</taxon>
        <taxon>Streptophyta</taxon>
        <taxon>Embryophyta</taxon>
        <taxon>Tracheophyta</taxon>
        <taxon>Spermatophyta</taxon>
        <taxon>Magnoliopsida</taxon>
        <taxon>eudicotyledons</taxon>
        <taxon>Gunneridae</taxon>
        <taxon>Pentapetalae</taxon>
        <taxon>rosids</taxon>
        <taxon>fabids</taxon>
        <taxon>Fabales</taxon>
        <taxon>Fabaceae</taxon>
        <taxon>Papilionoideae</taxon>
        <taxon>50 kb inversion clade</taxon>
        <taxon>NPAAA clade</taxon>
        <taxon>Hologalegina</taxon>
        <taxon>IRL clade</taxon>
        <taxon>Trifolieae</taxon>
        <taxon>Trifolium</taxon>
    </lineage>
</organism>
<feature type="non-terminal residue" evidence="1">
    <location>
        <position position="1"/>
    </location>
</feature>
<accession>A0A392NP84</accession>
<keyword evidence="2" id="KW-1185">Reference proteome</keyword>
<dbReference type="Proteomes" id="UP000265520">
    <property type="component" value="Unassembled WGS sequence"/>
</dbReference>
<evidence type="ECO:0000313" key="2">
    <source>
        <dbReference type="Proteomes" id="UP000265520"/>
    </source>
</evidence>
<sequence>VAQPETANTADSQPVKDPLPFQFKVNEKDTVEHLSDLYKGFMQERLKREQEEKKHKIEQYSEALRDTIIVKVLH</sequence>
<reference evidence="1 2" key="1">
    <citation type="journal article" date="2018" name="Front. Plant Sci.">
        <title>Red Clover (Trifolium pratense) and Zigzag Clover (T. medium) - A Picture of Genomic Similarities and Differences.</title>
        <authorList>
            <person name="Dluhosova J."/>
            <person name="Istvanek J."/>
            <person name="Nedelnik J."/>
            <person name="Repkova J."/>
        </authorList>
    </citation>
    <scope>NUCLEOTIDE SEQUENCE [LARGE SCALE GENOMIC DNA]</scope>
    <source>
        <strain evidence="2">cv. 10/8</strain>
        <tissue evidence="1">Leaf</tissue>
    </source>
</reference>
<evidence type="ECO:0000313" key="1">
    <source>
        <dbReference type="EMBL" id="MCI00876.1"/>
    </source>
</evidence>
<comment type="caution">
    <text evidence="1">The sequence shown here is derived from an EMBL/GenBank/DDBJ whole genome shotgun (WGS) entry which is preliminary data.</text>
</comment>
<dbReference type="AlphaFoldDB" id="A0A392NP84"/>